<evidence type="ECO:0000313" key="8">
    <source>
        <dbReference type="EMBL" id="KAL1115108.1"/>
    </source>
</evidence>
<protein>
    <recommendedName>
        <fullName evidence="10">C2H2-type domain-containing protein</fullName>
    </recommendedName>
</protein>
<evidence type="ECO:0000256" key="6">
    <source>
        <dbReference type="ARBA" id="ARBA00023242"/>
    </source>
</evidence>
<dbReference type="EMBL" id="JBFDAA010000020">
    <property type="protein sequence ID" value="KAL1115108.1"/>
    <property type="molecule type" value="Genomic_DNA"/>
</dbReference>
<dbReference type="Proteomes" id="UP001558652">
    <property type="component" value="Unassembled WGS sequence"/>
</dbReference>
<dbReference type="PANTHER" id="PTHR16515:SF66">
    <property type="entry name" value="C2H2-TYPE DOMAIN-CONTAINING PROTEIN"/>
    <property type="match status" value="1"/>
</dbReference>
<feature type="region of interest" description="Disordered" evidence="7">
    <location>
        <begin position="154"/>
        <end position="298"/>
    </location>
</feature>
<dbReference type="FunFam" id="3.30.160.60:FF:000446">
    <property type="entry name" value="Zinc finger protein"/>
    <property type="match status" value="1"/>
</dbReference>
<dbReference type="PANTHER" id="PTHR16515">
    <property type="entry name" value="PR DOMAIN ZINC FINGER PROTEIN"/>
    <property type="match status" value="1"/>
</dbReference>
<keyword evidence="4" id="KW-0863">Zinc-finger</keyword>
<keyword evidence="5" id="KW-0862">Zinc</keyword>
<accession>A0ABD0YA92</accession>
<evidence type="ECO:0008006" key="10">
    <source>
        <dbReference type="Google" id="ProtNLM"/>
    </source>
</evidence>
<gene>
    <name evidence="8" type="ORF">AAG570_007139</name>
</gene>
<feature type="compositionally biased region" description="Basic residues" evidence="7">
    <location>
        <begin position="196"/>
        <end position="207"/>
    </location>
</feature>
<organism evidence="8 9">
    <name type="scientific">Ranatra chinensis</name>
    <dbReference type="NCBI Taxonomy" id="642074"/>
    <lineage>
        <taxon>Eukaryota</taxon>
        <taxon>Metazoa</taxon>
        <taxon>Ecdysozoa</taxon>
        <taxon>Arthropoda</taxon>
        <taxon>Hexapoda</taxon>
        <taxon>Insecta</taxon>
        <taxon>Pterygota</taxon>
        <taxon>Neoptera</taxon>
        <taxon>Paraneoptera</taxon>
        <taxon>Hemiptera</taxon>
        <taxon>Heteroptera</taxon>
        <taxon>Panheteroptera</taxon>
        <taxon>Nepomorpha</taxon>
        <taxon>Nepidae</taxon>
        <taxon>Ranatrinae</taxon>
        <taxon>Ranatra</taxon>
    </lineage>
</organism>
<feature type="region of interest" description="Disordered" evidence="7">
    <location>
        <begin position="62"/>
        <end position="97"/>
    </location>
</feature>
<evidence type="ECO:0000256" key="7">
    <source>
        <dbReference type="SAM" id="MobiDB-lite"/>
    </source>
</evidence>
<evidence type="ECO:0000256" key="5">
    <source>
        <dbReference type="ARBA" id="ARBA00022833"/>
    </source>
</evidence>
<sequence>MYETPGQQLVRRCLRYSTAAGSSKKTQSGRRTTESKFSYCNSRKNNFTSLTVFRHPARTCSDGWDAVGPGDDPGDRSAPTGPGGQLQQHHQQDRPHRRLHTFKRSQRRYEPYLTFTDDWSCIAELSIVTRWHMFKLPFVGPGDYERPMKKLPRFRRSSRLPPGECQVADHGPSAAGKGSYNLRRKKKRSDEEGKRNAKRTGGRRKAAPKREEESGDRQQERAEDSNTPSPEGVTSQNLSADTSSDPIPEDDAAKESTSAVAEGTTPEVEGAVREQGRESQSEPQAAGGGSAPETGKRTHQCPYCSLVDEPSQSTVCSEQLERKHLRYRASFFENHVSKRSRVVAGAALCLKFCSKLNKYLRKLLVEACGKSALSYSQVSRRLKAFKEGREEVSTNPAQGQSVQQTKIWKLFDRPWVLKGHMRLHTGERPFKCPSCDKSFADRYAVKIFPTQFNHLRMSQL</sequence>
<dbReference type="GO" id="GO:0008270">
    <property type="term" value="F:zinc ion binding"/>
    <property type="evidence" value="ECO:0007669"/>
    <property type="project" value="UniProtKB-KW"/>
</dbReference>
<evidence type="ECO:0000256" key="1">
    <source>
        <dbReference type="ARBA" id="ARBA00004123"/>
    </source>
</evidence>
<dbReference type="GO" id="GO:0005634">
    <property type="term" value="C:nucleus"/>
    <property type="evidence" value="ECO:0007669"/>
    <property type="project" value="UniProtKB-SubCell"/>
</dbReference>
<keyword evidence="6" id="KW-0539">Nucleus</keyword>
<dbReference type="Gene3D" id="3.30.160.60">
    <property type="entry name" value="Classic Zinc Finger"/>
    <property type="match status" value="2"/>
</dbReference>
<reference evidence="8 9" key="1">
    <citation type="submission" date="2024-07" db="EMBL/GenBank/DDBJ databases">
        <title>Chromosome-level genome assembly of the water stick insect Ranatra chinensis (Heteroptera: Nepidae).</title>
        <authorList>
            <person name="Liu X."/>
        </authorList>
    </citation>
    <scope>NUCLEOTIDE SEQUENCE [LARGE SCALE GENOMIC DNA]</scope>
    <source>
        <strain evidence="8">Cailab_2021Rc</strain>
        <tissue evidence="8">Muscle</tissue>
    </source>
</reference>
<feature type="compositionally biased region" description="Polar residues" evidence="7">
    <location>
        <begin position="225"/>
        <end position="245"/>
    </location>
</feature>
<evidence type="ECO:0000256" key="2">
    <source>
        <dbReference type="ARBA" id="ARBA00022723"/>
    </source>
</evidence>
<name>A0ABD0YA92_9HEMI</name>
<dbReference type="InterPro" id="IPR036236">
    <property type="entry name" value="Znf_C2H2_sf"/>
</dbReference>
<evidence type="ECO:0000256" key="4">
    <source>
        <dbReference type="ARBA" id="ARBA00022771"/>
    </source>
</evidence>
<feature type="compositionally biased region" description="Basic and acidic residues" evidence="7">
    <location>
        <begin position="270"/>
        <end position="280"/>
    </location>
</feature>
<feature type="compositionally biased region" description="Basic and acidic residues" evidence="7">
    <location>
        <begin position="208"/>
        <end position="224"/>
    </location>
</feature>
<comment type="subcellular location">
    <subcellularLocation>
        <location evidence="1">Nucleus</location>
    </subcellularLocation>
</comment>
<dbReference type="SUPFAM" id="SSF57667">
    <property type="entry name" value="beta-beta-alpha zinc fingers"/>
    <property type="match status" value="1"/>
</dbReference>
<keyword evidence="9" id="KW-1185">Reference proteome</keyword>
<evidence type="ECO:0000256" key="3">
    <source>
        <dbReference type="ARBA" id="ARBA00022737"/>
    </source>
</evidence>
<keyword evidence="3" id="KW-0677">Repeat</keyword>
<dbReference type="InterPro" id="IPR050331">
    <property type="entry name" value="Zinc_finger"/>
</dbReference>
<comment type="caution">
    <text evidence="8">The sequence shown here is derived from an EMBL/GenBank/DDBJ whole genome shotgun (WGS) entry which is preliminary data.</text>
</comment>
<proteinExistence type="predicted"/>
<dbReference type="AlphaFoldDB" id="A0ABD0YA92"/>
<evidence type="ECO:0000313" key="9">
    <source>
        <dbReference type="Proteomes" id="UP001558652"/>
    </source>
</evidence>
<keyword evidence="2" id="KW-0479">Metal-binding</keyword>